<gene>
    <name evidence="3" type="ORF">Naga_100620g3</name>
</gene>
<evidence type="ECO:0000313" key="4">
    <source>
        <dbReference type="Proteomes" id="UP000019335"/>
    </source>
</evidence>
<dbReference type="AlphaFoldDB" id="W7T9J6"/>
<evidence type="ECO:0000313" key="3">
    <source>
        <dbReference type="EMBL" id="EWM23042.1"/>
    </source>
</evidence>
<comment type="caution">
    <text evidence="3">The sequence shown here is derived from an EMBL/GenBank/DDBJ whole genome shotgun (WGS) entry which is preliminary data.</text>
</comment>
<keyword evidence="1" id="KW-0793">Thylakoid</keyword>
<name>W7T9J6_9STRA</name>
<proteinExistence type="predicted"/>
<keyword evidence="2" id="KW-0175">Coiled coil</keyword>
<evidence type="ECO:0000256" key="2">
    <source>
        <dbReference type="SAM" id="Coils"/>
    </source>
</evidence>
<dbReference type="EMBL" id="AZIL01001890">
    <property type="protein sequence ID" value="EWM23042.1"/>
    <property type="molecule type" value="Genomic_DNA"/>
</dbReference>
<sequence>MGRPPPYPSSTVSLSLIFKFLRLDAPSRAVASKPDSPPYYISMYSILADMERCGISTPHRRECEGGIRRQKTTCSISLCLLFLLVDPASVYSWQPRLCPTMKAKGARKQHLEPSQSAPREAFRHRGGALLQQAAAVSSVLFSLSSSVFLPPAPALAADDKIVAIEEARAKLEAELKEEKNIQRLETAIENADWETLKQTSRQFDAYLRGDLMGTARKGLVDKKSANSIREATMYSLIKVNKGARASDVTQAVEGVRELRSNLQAFMSLEWEKPQQE</sequence>
<dbReference type="Gene3D" id="1.20.120.290">
    <property type="entry name" value="Oxygen-evolving enhancer protein 3 (PsbQ), four-helix up-down bundle"/>
    <property type="match status" value="1"/>
</dbReference>
<reference evidence="3 4" key="1">
    <citation type="journal article" date="2014" name="Mol. Plant">
        <title>Chromosome Scale Genome Assembly and Transcriptome Profiling of Nannochloropsis gaditana in Nitrogen Depletion.</title>
        <authorList>
            <person name="Corteggiani Carpinelli E."/>
            <person name="Telatin A."/>
            <person name="Vitulo N."/>
            <person name="Forcato C."/>
            <person name="D'Angelo M."/>
            <person name="Schiavon R."/>
            <person name="Vezzi A."/>
            <person name="Giacometti G.M."/>
            <person name="Morosinotto T."/>
            <person name="Valle G."/>
        </authorList>
    </citation>
    <scope>NUCLEOTIDE SEQUENCE [LARGE SCALE GENOMIC DNA]</scope>
    <source>
        <strain evidence="3 4">B-31</strain>
    </source>
</reference>
<organism evidence="3 4">
    <name type="scientific">Nannochloropsis gaditana</name>
    <dbReference type="NCBI Taxonomy" id="72520"/>
    <lineage>
        <taxon>Eukaryota</taxon>
        <taxon>Sar</taxon>
        <taxon>Stramenopiles</taxon>
        <taxon>Ochrophyta</taxon>
        <taxon>Eustigmatophyceae</taxon>
        <taxon>Eustigmatales</taxon>
        <taxon>Monodopsidaceae</taxon>
        <taxon>Nannochloropsis</taxon>
    </lineage>
</organism>
<dbReference type="InterPro" id="IPR023222">
    <property type="entry name" value="PsbQ-like_dom_sf"/>
</dbReference>
<dbReference type="OrthoDB" id="10324188at2759"/>
<accession>W7T9J6</accession>
<protein>
    <submittedName>
        <fullName evidence="3">Uncharacterized protein</fullName>
    </submittedName>
</protein>
<feature type="coiled-coil region" evidence="2">
    <location>
        <begin position="154"/>
        <end position="184"/>
    </location>
</feature>
<evidence type="ECO:0000256" key="1">
    <source>
        <dbReference type="ARBA" id="ARBA00023078"/>
    </source>
</evidence>
<keyword evidence="4" id="KW-1185">Reference proteome</keyword>
<dbReference type="Proteomes" id="UP000019335">
    <property type="component" value="Chromosome 18"/>
</dbReference>